<dbReference type="Proteomes" id="UP000294662">
    <property type="component" value="Unassembled WGS sequence"/>
</dbReference>
<proteinExistence type="predicted"/>
<evidence type="ECO:0000313" key="4">
    <source>
        <dbReference type="Proteomes" id="UP000294662"/>
    </source>
</evidence>
<name>A0A4R5F0J2_9RHOB</name>
<feature type="compositionally biased region" description="Polar residues" evidence="1">
    <location>
        <begin position="515"/>
        <end position="529"/>
    </location>
</feature>
<evidence type="ECO:0000256" key="1">
    <source>
        <dbReference type="SAM" id="MobiDB-lite"/>
    </source>
</evidence>
<feature type="domain" description="Bacteriophage tail tape measure N-terminal" evidence="2">
    <location>
        <begin position="75"/>
        <end position="211"/>
    </location>
</feature>
<dbReference type="AlphaFoldDB" id="A0A4R5F0J2"/>
<sequence>MSFQISLLLTADGDVAAAEVRKVGAAVKETGAAADQLDRKGRKAAGGVKAIGSAASVADANLNQMSVAQRSAAQTATAMGVSHRGAAAATGNLVAQFNDIGMMLAAGQNPLQLALQQGTQVTQVIGPMGAAGAANALKTAFVSMLSPINMITIGGIAAGAAILQWLTGSKEKALELGDAIDAAGEAIDAFQTKSDAARLSFSGMVGEFGTADPVLRAVLADMAALGKIDAYQSIDQVADSVRGLVLDLSFYDDRSSQSAAQDFLGLNSIKSSARAAGAEFAQNLEILSASEEPAKKLQAALDLRDQLLETAGGIDQLNGSQKEFYNGLAAVIRDMILMGVTVEETSKSVSIFGKEEAEIWGGIVASAQKYVGVRLDEYSAAQEMLTSLREQSTIQATIAAYGEDSVQAAEARLTAERRVQSEAVDALDVSKDMKDELMAAWDATNGIASVDMAGNISLAADEAHRLTVNLATARGKSMLSNIHKNPDFGDPRGESTGAGKTDYVYQEADLPPVTMPSNPRSKTKSSAGSSRERDAVADLIAELERENAILQETDPVQLALIDHRKVLAEATDAERRQIEQLIIANEQEKTSVAAAGAERQFFTDTSFDALETLISSGGSMSDMWDMVASSIARAALQATLLGTGPLASLFGTGESGGLIGLAADAIGLAEGGSVPGDQVVAVSSGEFRVPRDVARKHMPLLDVINANRTAAAGLITGPGSGTSDDVLMRAQSGDYIVNARATSRNRSLLESMVSGSPIQALATGGAVGGGIAVPPPMSYAGQSGAASQNVDSRPVIQINNNSSAQVGADVEESTDAQGRRTFKLTMADMVGDAMRTPGGGARRQLASMGVRPKAARR</sequence>
<dbReference type="Pfam" id="PF06791">
    <property type="entry name" value="TMP_2"/>
    <property type="match status" value="1"/>
</dbReference>
<reference evidence="3 4" key="1">
    <citation type="submission" date="2019-03" db="EMBL/GenBank/DDBJ databases">
        <authorList>
            <person name="Zhang S."/>
        </authorList>
    </citation>
    <scope>NUCLEOTIDE SEQUENCE [LARGE SCALE GENOMIC DNA]</scope>
    <source>
        <strain evidence="3 4">S4J41</strain>
    </source>
</reference>
<comment type="caution">
    <text evidence="3">The sequence shown here is derived from an EMBL/GenBank/DDBJ whole genome shotgun (WGS) entry which is preliminary data.</text>
</comment>
<dbReference type="EMBL" id="SMFP01000001">
    <property type="protein sequence ID" value="TDE40924.1"/>
    <property type="molecule type" value="Genomic_DNA"/>
</dbReference>
<feature type="region of interest" description="Disordered" evidence="1">
    <location>
        <begin position="509"/>
        <end position="533"/>
    </location>
</feature>
<accession>A0A4R5F0J2</accession>
<dbReference type="OrthoDB" id="7710249at2"/>
<evidence type="ECO:0000313" key="3">
    <source>
        <dbReference type="EMBL" id="TDE40924.1"/>
    </source>
</evidence>
<dbReference type="InterPro" id="IPR009628">
    <property type="entry name" value="Phage_tape_measure_N"/>
</dbReference>
<evidence type="ECO:0000259" key="2">
    <source>
        <dbReference type="Pfam" id="PF06791"/>
    </source>
</evidence>
<protein>
    <recommendedName>
        <fullName evidence="2">Bacteriophage tail tape measure N-terminal domain-containing protein</fullName>
    </recommendedName>
</protein>
<gene>
    <name evidence="3" type="ORF">E1B25_01545</name>
</gene>
<dbReference type="RefSeq" id="WP_132826914.1">
    <property type="nucleotide sequence ID" value="NZ_SMFP01000001.1"/>
</dbReference>
<feature type="region of interest" description="Disordered" evidence="1">
    <location>
        <begin position="831"/>
        <end position="857"/>
    </location>
</feature>
<organism evidence="3 4">
    <name type="scientific">Antarcticimicrobium sediminis</name>
    <dbReference type="NCBI Taxonomy" id="2546227"/>
    <lineage>
        <taxon>Bacteria</taxon>
        <taxon>Pseudomonadati</taxon>
        <taxon>Pseudomonadota</taxon>
        <taxon>Alphaproteobacteria</taxon>
        <taxon>Rhodobacterales</taxon>
        <taxon>Paracoccaceae</taxon>
        <taxon>Antarcticimicrobium</taxon>
    </lineage>
</organism>
<keyword evidence="4" id="KW-1185">Reference proteome</keyword>